<gene>
    <name evidence="11" type="ORF">BJ554DRAFT_465</name>
</gene>
<keyword evidence="4" id="KW-0378">Hydrolase</keyword>
<evidence type="ECO:0000256" key="8">
    <source>
        <dbReference type="PIRSR" id="PIRSR620405-1"/>
    </source>
</evidence>
<evidence type="ECO:0000256" key="5">
    <source>
        <dbReference type="ARBA" id="ARBA00022912"/>
    </source>
</evidence>
<protein>
    <recommendedName>
        <fullName evidence="3">protein-serine/threonine phosphatase</fullName>
        <ecNumber evidence="3">3.1.3.16</ecNumber>
    </recommendedName>
</protein>
<organism evidence="11 12">
    <name type="scientific">Olpidium bornovanus</name>
    <dbReference type="NCBI Taxonomy" id="278681"/>
    <lineage>
        <taxon>Eukaryota</taxon>
        <taxon>Fungi</taxon>
        <taxon>Fungi incertae sedis</taxon>
        <taxon>Olpidiomycota</taxon>
        <taxon>Olpidiomycotina</taxon>
        <taxon>Olpidiomycetes</taxon>
        <taxon>Olpidiales</taxon>
        <taxon>Olpidiaceae</taxon>
        <taxon>Olpidium</taxon>
    </lineage>
</organism>
<evidence type="ECO:0000256" key="6">
    <source>
        <dbReference type="ARBA" id="ARBA00047761"/>
    </source>
</evidence>
<evidence type="ECO:0000256" key="3">
    <source>
        <dbReference type="ARBA" id="ARBA00013081"/>
    </source>
</evidence>
<feature type="non-terminal residue" evidence="11">
    <location>
        <position position="160"/>
    </location>
</feature>
<dbReference type="EMBL" id="JAEFCI010007269">
    <property type="protein sequence ID" value="KAG5459167.1"/>
    <property type="molecule type" value="Genomic_DNA"/>
</dbReference>
<dbReference type="EC" id="3.1.3.16" evidence="3"/>
<keyword evidence="5" id="KW-0904">Protein phosphatase</keyword>
<sequence>MNRTVVCRSRANQDEIAKFDSQDWKYEMRRGLWHFRPPLMRTVRRLFIFPPCLEIQEILPGFWLGPYCCSKNLSLLQSRGITHVVCLRDSVERSIIRPHFPDKFQYLIIEVSDSPLENLIPHFAGARQFVEGALKSGGRVLVHCNDGISRSPAFAVAYVM</sequence>
<evidence type="ECO:0000259" key="10">
    <source>
        <dbReference type="PROSITE" id="PS50056"/>
    </source>
</evidence>
<evidence type="ECO:0000259" key="9">
    <source>
        <dbReference type="PROSITE" id="PS50054"/>
    </source>
</evidence>
<dbReference type="GO" id="GO:0062026">
    <property type="term" value="P:negative regulation of SCF-dependent proteasomal ubiquitin-dependent catabolic process"/>
    <property type="evidence" value="ECO:0007669"/>
    <property type="project" value="TreeGrafter"/>
</dbReference>
<evidence type="ECO:0000256" key="1">
    <source>
        <dbReference type="ARBA" id="ARBA00008601"/>
    </source>
</evidence>
<dbReference type="GO" id="GO:0008138">
    <property type="term" value="F:protein tyrosine/serine/threonine phosphatase activity"/>
    <property type="evidence" value="ECO:0007669"/>
    <property type="project" value="InterPro"/>
</dbReference>
<dbReference type="Proteomes" id="UP000673691">
    <property type="component" value="Unassembled WGS sequence"/>
</dbReference>
<dbReference type="GO" id="GO:0005654">
    <property type="term" value="C:nucleoplasm"/>
    <property type="evidence" value="ECO:0007669"/>
    <property type="project" value="TreeGrafter"/>
</dbReference>
<comment type="similarity">
    <text evidence="1">Belongs to the protein-tyrosine phosphatase family. Non-receptor class dual specificity subfamily.</text>
</comment>
<evidence type="ECO:0000313" key="11">
    <source>
        <dbReference type="EMBL" id="KAG5459167.1"/>
    </source>
</evidence>
<dbReference type="InterPro" id="IPR020405">
    <property type="entry name" value="Atypical_DUSP_subfamA"/>
</dbReference>
<evidence type="ECO:0000256" key="4">
    <source>
        <dbReference type="ARBA" id="ARBA00022801"/>
    </source>
</evidence>
<reference evidence="11 12" key="1">
    <citation type="journal article" name="Sci. Rep.">
        <title>Genome-scale phylogenetic analyses confirm Olpidium as the closest living zoosporic fungus to the non-flagellated, terrestrial fungi.</title>
        <authorList>
            <person name="Chang Y."/>
            <person name="Rochon D."/>
            <person name="Sekimoto S."/>
            <person name="Wang Y."/>
            <person name="Chovatia M."/>
            <person name="Sandor L."/>
            <person name="Salamov A."/>
            <person name="Grigoriev I.V."/>
            <person name="Stajich J.E."/>
            <person name="Spatafora J.W."/>
        </authorList>
    </citation>
    <scope>NUCLEOTIDE SEQUENCE [LARGE SCALE GENOMIC DNA]</scope>
    <source>
        <strain evidence="11">S191</strain>
    </source>
</reference>
<dbReference type="InterPro" id="IPR000387">
    <property type="entry name" value="Tyr_Pase_dom"/>
</dbReference>
<comment type="catalytic activity">
    <reaction evidence="6">
        <text>O-phospho-L-seryl-[protein] + H2O = L-seryl-[protein] + phosphate</text>
        <dbReference type="Rhea" id="RHEA:20629"/>
        <dbReference type="Rhea" id="RHEA-COMP:9863"/>
        <dbReference type="Rhea" id="RHEA-COMP:11604"/>
        <dbReference type="ChEBI" id="CHEBI:15377"/>
        <dbReference type="ChEBI" id="CHEBI:29999"/>
        <dbReference type="ChEBI" id="CHEBI:43474"/>
        <dbReference type="ChEBI" id="CHEBI:83421"/>
        <dbReference type="EC" id="3.1.3.16"/>
    </reaction>
</comment>
<evidence type="ECO:0000313" key="12">
    <source>
        <dbReference type="Proteomes" id="UP000673691"/>
    </source>
</evidence>
<accession>A0A8H7ZU19</accession>
<name>A0A8H7ZU19_9FUNG</name>
<dbReference type="SMART" id="SM00195">
    <property type="entry name" value="DSPc"/>
    <property type="match status" value="1"/>
</dbReference>
<dbReference type="OrthoDB" id="2017893at2759"/>
<keyword evidence="12" id="KW-1185">Reference proteome</keyword>
<dbReference type="GO" id="GO:1990444">
    <property type="term" value="F:F-box domain binding"/>
    <property type="evidence" value="ECO:0007669"/>
    <property type="project" value="TreeGrafter"/>
</dbReference>
<dbReference type="PRINTS" id="PR01909">
    <property type="entry name" value="ADSPHPHTASEA"/>
</dbReference>
<feature type="active site" description="Phosphocysteine intermediate" evidence="8">
    <location>
        <position position="144"/>
    </location>
</feature>
<dbReference type="Gene3D" id="3.90.190.10">
    <property type="entry name" value="Protein tyrosine phosphatase superfamily"/>
    <property type="match status" value="1"/>
</dbReference>
<dbReference type="InterPro" id="IPR016130">
    <property type="entry name" value="Tyr_Pase_AS"/>
</dbReference>
<dbReference type="InterPro" id="IPR000340">
    <property type="entry name" value="Dual-sp_phosphatase_cat-dom"/>
</dbReference>
<dbReference type="Pfam" id="PF00782">
    <property type="entry name" value="DSPc"/>
    <property type="match status" value="1"/>
</dbReference>
<dbReference type="AlphaFoldDB" id="A0A8H7ZU19"/>
<dbReference type="PANTHER" id="PTHR46588:SF1">
    <property type="entry name" value="SERINE_THREONINE_TYROSINE-INTERACTING PROTEIN"/>
    <property type="match status" value="1"/>
</dbReference>
<evidence type="ECO:0000256" key="7">
    <source>
        <dbReference type="ARBA" id="ARBA00048336"/>
    </source>
</evidence>
<evidence type="ECO:0000256" key="2">
    <source>
        <dbReference type="ARBA" id="ARBA00009649"/>
    </source>
</evidence>
<dbReference type="PROSITE" id="PS50054">
    <property type="entry name" value="TYR_PHOSPHATASE_DUAL"/>
    <property type="match status" value="1"/>
</dbReference>
<dbReference type="PANTHER" id="PTHR46588">
    <property type="entry name" value="SERINE/THREONINE/TYROSINE-INTERACTING PROTEIN"/>
    <property type="match status" value="1"/>
</dbReference>
<dbReference type="GO" id="GO:0005737">
    <property type="term" value="C:cytoplasm"/>
    <property type="evidence" value="ECO:0007669"/>
    <property type="project" value="TreeGrafter"/>
</dbReference>
<dbReference type="InterPro" id="IPR052449">
    <property type="entry name" value="STYX-Interacting_Phosphatase"/>
</dbReference>
<feature type="domain" description="Tyrosine specific protein phosphatases" evidence="10">
    <location>
        <begin position="121"/>
        <end position="160"/>
    </location>
</feature>
<dbReference type="InterPro" id="IPR029021">
    <property type="entry name" value="Prot-tyrosine_phosphatase-like"/>
</dbReference>
<comment type="caution">
    <text evidence="11">The sequence shown here is derived from an EMBL/GenBank/DDBJ whole genome shotgun (WGS) entry which is preliminary data.</text>
</comment>
<dbReference type="SUPFAM" id="SSF52799">
    <property type="entry name" value="(Phosphotyrosine protein) phosphatases II"/>
    <property type="match status" value="1"/>
</dbReference>
<dbReference type="PROSITE" id="PS00383">
    <property type="entry name" value="TYR_PHOSPHATASE_1"/>
    <property type="match status" value="1"/>
</dbReference>
<dbReference type="GO" id="GO:0070372">
    <property type="term" value="P:regulation of ERK1 and ERK2 cascade"/>
    <property type="evidence" value="ECO:0007669"/>
    <property type="project" value="TreeGrafter"/>
</dbReference>
<feature type="domain" description="Tyrosine-protein phosphatase" evidence="9">
    <location>
        <begin position="54"/>
        <end position="160"/>
    </location>
</feature>
<dbReference type="InterPro" id="IPR020422">
    <property type="entry name" value="TYR_PHOSPHATASE_DUAL_dom"/>
</dbReference>
<comment type="similarity">
    <text evidence="2">Belongs to the protein-tyrosine phosphatase family. Non-receptor class subfamily.</text>
</comment>
<comment type="catalytic activity">
    <reaction evidence="7">
        <text>O-phospho-L-threonyl-[protein] + H2O = L-threonyl-[protein] + phosphate</text>
        <dbReference type="Rhea" id="RHEA:47004"/>
        <dbReference type="Rhea" id="RHEA-COMP:11060"/>
        <dbReference type="Rhea" id="RHEA-COMP:11605"/>
        <dbReference type="ChEBI" id="CHEBI:15377"/>
        <dbReference type="ChEBI" id="CHEBI:30013"/>
        <dbReference type="ChEBI" id="CHEBI:43474"/>
        <dbReference type="ChEBI" id="CHEBI:61977"/>
        <dbReference type="EC" id="3.1.3.16"/>
    </reaction>
</comment>
<dbReference type="PROSITE" id="PS50056">
    <property type="entry name" value="TYR_PHOSPHATASE_2"/>
    <property type="match status" value="1"/>
</dbReference>
<proteinExistence type="inferred from homology"/>
<dbReference type="GO" id="GO:0004722">
    <property type="term" value="F:protein serine/threonine phosphatase activity"/>
    <property type="evidence" value="ECO:0007669"/>
    <property type="project" value="UniProtKB-EC"/>
</dbReference>